<organism evidence="11 12">
    <name type="scientific">Salinisphaera japonica YTM-1</name>
    <dbReference type="NCBI Taxonomy" id="1209778"/>
    <lineage>
        <taxon>Bacteria</taxon>
        <taxon>Pseudomonadati</taxon>
        <taxon>Pseudomonadota</taxon>
        <taxon>Gammaproteobacteria</taxon>
        <taxon>Salinisphaerales</taxon>
        <taxon>Salinisphaeraceae</taxon>
        <taxon>Salinisphaera</taxon>
    </lineage>
</organism>
<sequence length="372" mass="38921">MARSAIAPAEAAAAETARTTSLPTPAALRAELPISPLTAQRIAAQRETIRQILAGHDDRLLVICGPCSIHDPEAARDYAARLAALAAEVGDTLYLVMRVYVEKPRTTVGWKGLLHDPDMNEQGDLAKGLSLSRELMRDIADMGLPVATELLSPAATEYLADTLAWAAIGARTTESQTHRERMSDLDLPVGFKNATSGDIQPACDAMAAASAPQCYLGQDRTGAPAMIRSAGNPDTHLILRGGTYGPNCDREHVTDALARLAAAGWPERLIVDCSHANSAKTAARQPAVLADLVARRCAGEAGIAGVMLESHLVHGKQSIGGAMTYGQSVTDDCLGFAATADALREAAACLRAQPVGVSVSSEASASRPRASS</sequence>
<keyword evidence="6 8" id="KW-0057">Aromatic amino acid biosynthesis</keyword>
<comment type="catalytic activity">
    <reaction evidence="7 8">
        <text>D-erythrose 4-phosphate + phosphoenolpyruvate + H2O = 7-phospho-2-dehydro-3-deoxy-D-arabino-heptonate + phosphate</text>
        <dbReference type="Rhea" id="RHEA:14717"/>
        <dbReference type="ChEBI" id="CHEBI:15377"/>
        <dbReference type="ChEBI" id="CHEBI:16897"/>
        <dbReference type="ChEBI" id="CHEBI:43474"/>
        <dbReference type="ChEBI" id="CHEBI:58394"/>
        <dbReference type="ChEBI" id="CHEBI:58702"/>
        <dbReference type="EC" id="2.5.1.54"/>
    </reaction>
</comment>
<evidence type="ECO:0000256" key="7">
    <source>
        <dbReference type="ARBA" id="ARBA00047508"/>
    </source>
</evidence>
<dbReference type="PANTHER" id="PTHR21225">
    <property type="entry name" value="PHOSPHO-2-DEHYDRO-3-DEOXYHEPTONATE ALDOLASE DAHP SYNTHETASE"/>
    <property type="match status" value="1"/>
</dbReference>
<dbReference type="InterPro" id="IPR006219">
    <property type="entry name" value="DAHP_synth_1"/>
</dbReference>
<gene>
    <name evidence="11" type="ORF">SAJA_05925</name>
</gene>
<dbReference type="InParanoid" id="A0A423PW19"/>
<dbReference type="Pfam" id="PF00793">
    <property type="entry name" value="DAHP_synth_1"/>
    <property type="match status" value="1"/>
</dbReference>
<dbReference type="EC" id="2.5.1.54" evidence="8"/>
<keyword evidence="4 8" id="KW-0028">Amino-acid biosynthesis</keyword>
<keyword evidence="5 8" id="KW-0808">Transferase</keyword>
<dbReference type="GO" id="GO:0005737">
    <property type="term" value="C:cytoplasm"/>
    <property type="evidence" value="ECO:0007669"/>
    <property type="project" value="TreeGrafter"/>
</dbReference>
<dbReference type="SUPFAM" id="SSF51569">
    <property type="entry name" value="Aldolase"/>
    <property type="match status" value="1"/>
</dbReference>
<dbReference type="OrthoDB" id="9807331at2"/>
<protein>
    <recommendedName>
        <fullName evidence="8">Phospho-2-dehydro-3-deoxyheptonate aldolase</fullName>
        <ecNumber evidence="8">2.5.1.54</ecNumber>
    </recommendedName>
</protein>
<dbReference type="GO" id="GO:0008652">
    <property type="term" value="P:amino acid biosynthetic process"/>
    <property type="evidence" value="ECO:0007669"/>
    <property type="project" value="UniProtKB-KW"/>
</dbReference>
<dbReference type="InterPro" id="IPR006218">
    <property type="entry name" value="DAHP1/KDSA"/>
</dbReference>
<evidence type="ECO:0000256" key="5">
    <source>
        <dbReference type="ARBA" id="ARBA00022679"/>
    </source>
</evidence>
<name>A0A423PW19_9GAMM</name>
<evidence type="ECO:0000256" key="4">
    <source>
        <dbReference type="ARBA" id="ARBA00022605"/>
    </source>
</evidence>
<evidence type="ECO:0000256" key="9">
    <source>
        <dbReference type="SAM" id="MobiDB-lite"/>
    </source>
</evidence>
<dbReference type="Gene3D" id="3.20.20.70">
    <property type="entry name" value="Aldolase class I"/>
    <property type="match status" value="1"/>
</dbReference>
<comment type="caution">
    <text evidence="11">The sequence shown here is derived from an EMBL/GenBank/DDBJ whole genome shotgun (WGS) entry which is preliminary data.</text>
</comment>
<comment type="similarity">
    <text evidence="3 8">Belongs to the class-I DAHP synthase family.</text>
</comment>
<dbReference type="RefSeq" id="WP_123657712.1">
    <property type="nucleotide sequence ID" value="NZ_AYKG01000013.1"/>
</dbReference>
<comment type="function">
    <text evidence="1 8">Stereospecific condensation of phosphoenolpyruvate (PEP) and D-erythrose-4-phosphate (E4P) giving rise to 3-deoxy-D-arabino-heptulosonate-7-phosphate (DAHP).</text>
</comment>
<evidence type="ECO:0000256" key="1">
    <source>
        <dbReference type="ARBA" id="ARBA00003726"/>
    </source>
</evidence>
<feature type="compositionally biased region" description="Low complexity" evidence="9">
    <location>
        <begin position="1"/>
        <end position="21"/>
    </location>
</feature>
<evidence type="ECO:0000256" key="2">
    <source>
        <dbReference type="ARBA" id="ARBA00004688"/>
    </source>
</evidence>
<dbReference type="GO" id="GO:0009423">
    <property type="term" value="P:chorismate biosynthetic process"/>
    <property type="evidence" value="ECO:0007669"/>
    <property type="project" value="UniProtKB-UniPathway"/>
</dbReference>
<evidence type="ECO:0000256" key="3">
    <source>
        <dbReference type="ARBA" id="ARBA00007985"/>
    </source>
</evidence>
<dbReference type="NCBIfam" id="TIGR00034">
    <property type="entry name" value="aroFGH"/>
    <property type="match status" value="1"/>
</dbReference>
<evidence type="ECO:0000313" key="12">
    <source>
        <dbReference type="Proteomes" id="UP000285310"/>
    </source>
</evidence>
<feature type="domain" description="DAHP synthetase I/KDSA" evidence="10">
    <location>
        <begin position="48"/>
        <end position="338"/>
    </location>
</feature>
<dbReference type="Proteomes" id="UP000285310">
    <property type="component" value="Unassembled WGS sequence"/>
</dbReference>
<proteinExistence type="inferred from homology"/>
<evidence type="ECO:0000259" key="10">
    <source>
        <dbReference type="Pfam" id="PF00793"/>
    </source>
</evidence>
<dbReference type="GO" id="GO:0009073">
    <property type="term" value="P:aromatic amino acid family biosynthetic process"/>
    <property type="evidence" value="ECO:0007669"/>
    <property type="project" value="UniProtKB-KW"/>
</dbReference>
<evidence type="ECO:0000256" key="6">
    <source>
        <dbReference type="ARBA" id="ARBA00023141"/>
    </source>
</evidence>
<evidence type="ECO:0000313" key="11">
    <source>
        <dbReference type="EMBL" id="ROO29800.1"/>
    </source>
</evidence>
<dbReference type="EMBL" id="AYKG01000013">
    <property type="protein sequence ID" value="ROO29800.1"/>
    <property type="molecule type" value="Genomic_DNA"/>
</dbReference>
<dbReference type="GO" id="GO:0003849">
    <property type="term" value="F:3-deoxy-7-phosphoheptulonate synthase activity"/>
    <property type="evidence" value="ECO:0007669"/>
    <property type="project" value="UniProtKB-EC"/>
</dbReference>
<dbReference type="AlphaFoldDB" id="A0A423PW19"/>
<accession>A0A423PW19</accession>
<dbReference type="PIRSF" id="PIRSF001361">
    <property type="entry name" value="DAHP_synthase"/>
    <property type="match status" value="1"/>
</dbReference>
<reference evidence="11 12" key="1">
    <citation type="submission" date="2013-10" db="EMBL/GenBank/DDBJ databases">
        <title>Salinisphaera japonica YTM-1 Genome Sequencing.</title>
        <authorList>
            <person name="Lai Q."/>
            <person name="Li C."/>
            <person name="Shao Z."/>
        </authorList>
    </citation>
    <scope>NUCLEOTIDE SEQUENCE [LARGE SCALE GENOMIC DNA]</scope>
    <source>
        <strain evidence="11 12">YTM-1</strain>
    </source>
</reference>
<keyword evidence="12" id="KW-1185">Reference proteome</keyword>
<dbReference type="PANTHER" id="PTHR21225:SF12">
    <property type="entry name" value="PHOSPHO-2-DEHYDRO-3-DEOXYHEPTONATE ALDOLASE, TYROSINE-INHIBITED"/>
    <property type="match status" value="1"/>
</dbReference>
<dbReference type="NCBIfam" id="NF009395">
    <property type="entry name" value="PRK12755.1"/>
    <property type="match status" value="1"/>
</dbReference>
<dbReference type="InterPro" id="IPR013785">
    <property type="entry name" value="Aldolase_TIM"/>
</dbReference>
<comment type="pathway">
    <text evidence="2 8">Metabolic intermediate biosynthesis; chorismate biosynthesis; chorismate from D-erythrose 4-phosphate and phosphoenolpyruvate: step 1/7.</text>
</comment>
<evidence type="ECO:0000256" key="8">
    <source>
        <dbReference type="PIRNR" id="PIRNR001361"/>
    </source>
</evidence>
<feature type="region of interest" description="Disordered" evidence="9">
    <location>
        <begin position="1"/>
        <end position="22"/>
    </location>
</feature>
<dbReference type="UniPathway" id="UPA00053">
    <property type="reaction ID" value="UER00084"/>
</dbReference>